<dbReference type="RefSeq" id="WP_019919746.1">
    <property type="nucleotide sequence ID" value="NZ_CP140152.1"/>
</dbReference>
<dbReference type="InterPro" id="IPR011042">
    <property type="entry name" value="6-blade_b-propeller_TolB-like"/>
</dbReference>
<feature type="domain" description="Glucose/Sorbosone dehydrogenase" evidence="3">
    <location>
        <begin position="62"/>
        <end position="351"/>
    </location>
</feature>
<evidence type="ECO:0000313" key="5">
    <source>
        <dbReference type="Proteomes" id="UP001326110"/>
    </source>
</evidence>
<organism evidence="4 5">
    <name type="scientific">Duganella zoogloeoides</name>
    <dbReference type="NCBI Taxonomy" id="75659"/>
    <lineage>
        <taxon>Bacteria</taxon>
        <taxon>Pseudomonadati</taxon>
        <taxon>Pseudomonadota</taxon>
        <taxon>Betaproteobacteria</taxon>
        <taxon>Burkholderiales</taxon>
        <taxon>Oxalobacteraceae</taxon>
        <taxon>Telluria group</taxon>
        <taxon>Duganella</taxon>
    </lineage>
</organism>
<feature type="signal peptide" evidence="2">
    <location>
        <begin position="1"/>
        <end position="21"/>
    </location>
</feature>
<protein>
    <submittedName>
        <fullName evidence="4">PQQ-dependent sugar dehydrogenase</fullName>
    </submittedName>
</protein>
<dbReference type="GeneID" id="43161669"/>
<evidence type="ECO:0000256" key="2">
    <source>
        <dbReference type="SAM" id="SignalP"/>
    </source>
</evidence>
<evidence type="ECO:0000313" key="4">
    <source>
        <dbReference type="EMBL" id="WQH02318.1"/>
    </source>
</evidence>
<feature type="region of interest" description="Disordered" evidence="1">
    <location>
        <begin position="348"/>
        <end position="367"/>
    </location>
</feature>
<dbReference type="PROSITE" id="PS51257">
    <property type="entry name" value="PROKAR_LIPOPROTEIN"/>
    <property type="match status" value="1"/>
</dbReference>
<keyword evidence="2" id="KW-0732">Signal</keyword>
<dbReference type="PANTHER" id="PTHR19328">
    <property type="entry name" value="HEDGEHOG-INTERACTING PROTEIN"/>
    <property type="match status" value="1"/>
</dbReference>
<evidence type="ECO:0000259" key="3">
    <source>
        <dbReference type="Pfam" id="PF07995"/>
    </source>
</evidence>
<dbReference type="Proteomes" id="UP001326110">
    <property type="component" value="Chromosome"/>
</dbReference>
<gene>
    <name evidence="4" type="ORF">SR858_14650</name>
</gene>
<dbReference type="SUPFAM" id="SSF50952">
    <property type="entry name" value="Soluble quinoprotein glucose dehydrogenase"/>
    <property type="match status" value="1"/>
</dbReference>
<accession>A0ABZ0XRZ1</accession>
<dbReference type="InterPro" id="IPR012938">
    <property type="entry name" value="Glc/Sorbosone_DH"/>
</dbReference>
<proteinExistence type="predicted"/>
<feature type="chain" id="PRO_5046370396" evidence="2">
    <location>
        <begin position="22"/>
        <end position="367"/>
    </location>
</feature>
<keyword evidence="5" id="KW-1185">Reference proteome</keyword>
<dbReference type="Gene3D" id="2.120.10.30">
    <property type="entry name" value="TolB, C-terminal domain"/>
    <property type="match status" value="1"/>
</dbReference>
<dbReference type="Pfam" id="PF07995">
    <property type="entry name" value="GSDH"/>
    <property type="match status" value="1"/>
</dbReference>
<dbReference type="PANTHER" id="PTHR19328:SF13">
    <property type="entry name" value="HIPL1 PROTEIN"/>
    <property type="match status" value="1"/>
</dbReference>
<evidence type="ECO:0000256" key="1">
    <source>
        <dbReference type="SAM" id="MobiDB-lite"/>
    </source>
</evidence>
<name>A0ABZ0XRZ1_9BURK</name>
<reference evidence="4 5" key="1">
    <citation type="submission" date="2023-11" db="EMBL/GenBank/DDBJ databases">
        <title>MicrobeMod: A computational toolkit for identifying prokaryotic methylation and restriction-modification with nanopore sequencing.</title>
        <authorList>
            <person name="Crits-Christoph A."/>
            <person name="Kang S.C."/>
            <person name="Lee H."/>
            <person name="Ostrov N."/>
        </authorList>
    </citation>
    <scope>NUCLEOTIDE SEQUENCE [LARGE SCALE GENOMIC DNA]</scope>
    <source>
        <strain evidence="4 5">ATCC 25935</strain>
    </source>
</reference>
<dbReference type="InterPro" id="IPR011041">
    <property type="entry name" value="Quinoprot_gluc/sorb_DH_b-prop"/>
</dbReference>
<dbReference type="EMBL" id="CP140152">
    <property type="protein sequence ID" value="WQH02318.1"/>
    <property type="molecule type" value="Genomic_DNA"/>
</dbReference>
<sequence length="367" mass="38269">MTRTIPALRPARLAAHGCTLAIVLGLAACGGSSDDTVVVVNPPVNPGTPTAPTTPTVVASGLQAPWSIAFYKGTPLVSERDTDRIVAVGSNGALSEVAVIAGVNGGGEGGLLGIAVRDDYLYVYFTAGTQNRIVRYPLSGTGASIRLGAVQSILNGIPAASTHNGGRIAFGPDGMLYATAGDAANTARAQDMASLGGKILRMTPDGAVPRDNPFAGSYIYTLGHRNPQGIAWAADGTMYASEFGQNTWDELNRITAGANYGWPVVEGMGTDSRYTNPLQQWSTATASPSGMAISGNSIYIANLRGERLRQIPLATPSTAVDRYSGEYGRLRDVVVTPDGKLWMVTNNTDGRGTPRTGDDRIVSIPLD</sequence>